<evidence type="ECO:0000313" key="6">
    <source>
        <dbReference type="Proteomes" id="UP000548476"/>
    </source>
</evidence>
<evidence type="ECO:0000259" key="4">
    <source>
        <dbReference type="PROSITE" id="PS50043"/>
    </source>
</evidence>
<dbReference type="GO" id="GO:0003677">
    <property type="term" value="F:DNA binding"/>
    <property type="evidence" value="ECO:0007669"/>
    <property type="project" value="UniProtKB-KW"/>
</dbReference>
<dbReference type="SUPFAM" id="SSF46894">
    <property type="entry name" value="C-terminal effector domain of the bipartite response regulators"/>
    <property type="match status" value="1"/>
</dbReference>
<keyword evidence="6" id="KW-1185">Reference proteome</keyword>
<evidence type="ECO:0000256" key="3">
    <source>
        <dbReference type="ARBA" id="ARBA00023163"/>
    </source>
</evidence>
<dbReference type="AlphaFoldDB" id="A0A841FB79"/>
<dbReference type="InterPro" id="IPR016032">
    <property type="entry name" value="Sig_transdc_resp-reg_C-effctor"/>
</dbReference>
<protein>
    <submittedName>
        <fullName evidence="5">Two-component system response regulator DesR</fullName>
    </submittedName>
</protein>
<evidence type="ECO:0000256" key="1">
    <source>
        <dbReference type="ARBA" id="ARBA00023015"/>
    </source>
</evidence>
<dbReference type="Pfam" id="PF00196">
    <property type="entry name" value="GerE"/>
    <property type="match status" value="1"/>
</dbReference>
<name>A0A841FB79_9ACTN</name>
<dbReference type="EMBL" id="JACHGT010000003">
    <property type="protein sequence ID" value="MBB6033506.1"/>
    <property type="molecule type" value="Genomic_DNA"/>
</dbReference>
<dbReference type="Proteomes" id="UP000548476">
    <property type="component" value="Unassembled WGS sequence"/>
</dbReference>
<dbReference type="PROSITE" id="PS00622">
    <property type="entry name" value="HTH_LUXR_1"/>
    <property type="match status" value="1"/>
</dbReference>
<accession>A0A841FB79</accession>
<dbReference type="SMART" id="SM00421">
    <property type="entry name" value="HTH_LUXR"/>
    <property type="match status" value="1"/>
</dbReference>
<comment type="caution">
    <text evidence="5">The sequence shown here is derived from an EMBL/GenBank/DDBJ whole genome shotgun (WGS) entry which is preliminary data.</text>
</comment>
<keyword evidence="2" id="KW-0238">DNA-binding</keyword>
<dbReference type="GO" id="GO:0006355">
    <property type="term" value="P:regulation of DNA-templated transcription"/>
    <property type="evidence" value="ECO:0007669"/>
    <property type="project" value="InterPro"/>
</dbReference>
<sequence length="163" mass="17459">MPTTITERPHVVVLDAGLTGGPPVDELCELLRKTAPTCGVLLLMERKAPAAKVIAALAPRVGLIGIDASPERLIAGIRDLASGQPVMDPDLVLAMLSARDNPLTEREREVLFMASRGAPTREIAARLFLSTGTVRNYLSRALSKTGARTRIEAVRIAQDAGWI</sequence>
<dbReference type="RefSeq" id="WP_239121997.1">
    <property type="nucleotide sequence ID" value="NZ_BONT01000015.1"/>
</dbReference>
<reference evidence="5 6" key="1">
    <citation type="submission" date="2020-08" db="EMBL/GenBank/DDBJ databases">
        <title>Genomic Encyclopedia of Type Strains, Phase IV (KMG-IV): sequencing the most valuable type-strain genomes for metagenomic binning, comparative biology and taxonomic classification.</title>
        <authorList>
            <person name="Goeker M."/>
        </authorList>
    </citation>
    <scope>NUCLEOTIDE SEQUENCE [LARGE SCALE GENOMIC DNA]</scope>
    <source>
        <strain evidence="5 6">YIM 65646</strain>
    </source>
</reference>
<dbReference type="PANTHER" id="PTHR44688">
    <property type="entry name" value="DNA-BINDING TRANSCRIPTIONAL ACTIVATOR DEVR_DOSR"/>
    <property type="match status" value="1"/>
</dbReference>
<dbReference type="PANTHER" id="PTHR44688:SF16">
    <property type="entry name" value="DNA-BINDING TRANSCRIPTIONAL ACTIVATOR DEVR_DOSR"/>
    <property type="match status" value="1"/>
</dbReference>
<gene>
    <name evidence="5" type="ORF">HNR73_001356</name>
</gene>
<dbReference type="InterPro" id="IPR000792">
    <property type="entry name" value="Tscrpt_reg_LuxR_C"/>
</dbReference>
<evidence type="ECO:0000313" key="5">
    <source>
        <dbReference type="EMBL" id="MBB6033506.1"/>
    </source>
</evidence>
<feature type="domain" description="HTH luxR-type" evidence="4">
    <location>
        <begin position="96"/>
        <end position="161"/>
    </location>
</feature>
<dbReference type="Gene3D" id="3.40.50.2300">
    <property type="match status" value="1"/>
</dbReference>
<organism evidence="5 6">
    <name type="scientific">Phytomonospora endophytica</name>
    <dbReference type="NCBI Taxonomy" id="714109"/>
    <lineage>
        <taxon>Bacteria</taxon>
        <taxon>Bacillati</taxon>
        <taxon>Actinomycetota</taxon>
        <taxon>Actinomycetes</taxon>
        <taxon>Micromonosporales</taxon>
        <taxon>Micromonosporaceae</taxon>
        <taxon>Phytomonospora</taxon>
    </lineage>
</organism>
<keyword evidence="1" id="KW-0805">Transcription regulation</keyword>
<proteinExistence type="predicted"/>
<keyword evidence="3" id="KW-0804">Transcription</keyword>
<dbReference type="PROSITE" id="PS50043">
    <property type="entry name" value="HTH_LUXR_2"/>
    <property type="match status" value="1"/>
</dbReference>
<dbReference type="CDD" id="cd06170">
    <property type="entry name" value="LuxR_C_like"/>
    <property type="match status" value="1"/>
</dbReference>
<dbReference type="PRINTS" id="PR00038">
    <property type="entry name" value="HTHLUXR"/>
</dbReference>
<evidence type="ECO:0000256" key="2">
    <source>
        <dbReference type="ARBA" id="ARBA00023125"/>
    </source>
</evidence>